<accession>A0AAE8N7B4</accession>
<gene>
    <name evidence="1" type="ORF">DNG_10290</name>
</gene>
<proteinExistence type="predicted"/>
<sequence>MNQEKGRHIRYHAEN</sequence>
<evidence type="ECO:0000313" key="1">
    <source>
        <dbReference type="EMBL" id="SPO07595.1"/>
    </source>
</evidence>
<comment type="caution">
    <text evidence="1">The sequence shown here is derived from an EMBL/GenBank/DDBJ whole genome shotgun (WGS) entry which is preliminary data.</text>
</comment>
<name>A0AAE8N7B4_9PEZI</name>
<reference evidence="1" key="1">
    <citation type="submission" date="2018-03" db="EMBL/GenBank/DDBJ databases">
        <authorList>
            <person name="Guldener U."/>
        </authorList>
    </citation>
    <scope>NUCLEOTIDE SEQUENCE</scope>
</reference>
<keyword evidence="2" id="KW-1185">Reference proteome</keyword>
<organism evidence="1 2">
    <name type="scientific">Cephalotrichum gorgonifer</name>
    <dbReference type="NCBI Taxonomy" id="2041049"/>
    <lineage>
        <taxon>Eukaryota</taxon>
        <taxon>Fungi</taxon>
        <taxon>Dikarya</taxon>
        <taxon>Ascomycota</taxon>
        <taxon>Pezizomycotina</taxon>
        <taxon>Sordariomycetes</taxon>
        <taxon>Hypocreomycetidae</taxon>
        <taxon>Microascales</taxon>
        <taxon>Microascaceae</taxon>
        <taxon>Cephalotrichum</taxon>
    </lineage>
</organism>
<dbReference type="EMBL" id="ONZQ02000022">
    <property type="protein sequence ID" value="SPO07595.1"/>
    <property type="molecule type" value="Genomic_DNA"/>
</dbReference>
<evidence type="ECO:0000313" key="2">
    <source>
        <dbReference type="Proteomes" id="UP001187682"/>
    </source>
</evidence>
<dbReference type="Proteomes" id="UP001187682">
    <property type="component" value="Unassembled WGS sequence"/>
</dbReference>
<protein>
    <submittedName>
        <fullName evidence="1">Uncharacterized protein</fullName>
    </submittedName>
</protein>